<dbReference type="RefSeq" id="WP_380078590.1">
    <property type="nucleotide sequence ID" value="NZ_JBHSGO010000161.1"/>
</dbReference>
<evidence type="ECO:0000256" key="1">
    <source>
        <dbReference type="SAM" id="Phobius"/>
    </source>
</evidence>
<keyword evidence="3" id="KW-1185">Reference proteome</keyword>
<feature type="transmembrane region" description="Helical" evidence="1">
    <location>
        <begin position="203"/>
        <end position="228"/>
    </location>
</feature>
<feature type="transmembrane region" description="Helical" evidence="1">
    <location>
        <begin position="120"/>
        <end position="143"/>
    </location>
</feature>
<proteinExistence type="predicted"/>
<organism evidence="2 3">
    <name type="scientific">Falsiporphyromonas endometrii</name>
    <dbReference type="NCBI Taxonomy" id="1387297"/>
    <lineage>
        <taxon>Bacteria</taxon>
        <taxon>Pseudomonadati</taxon>
        <taxon>Bacteroidota</taxon>
        <taxon>Bacteroidia</taxon>
        <taxon>Bacteroidales</taxon>
        <taxon>Porphyromonadaceae</taxon>
        <taxon>Falsiporphyromonas</taxon>
    </lineage>
</organism>
<gene>
    <name evidence="2" type="ORF">ACFO3G_05110</name>
</gene>
<protein>
    <submittedName>
        <fullName evidence="2">EpsG family protein</fullName>
    </submittedName>
</protein>
<name>A0ABV9K7E3_9PORP</name>
<comment type="caution">
    <text evidence="2">The sequence shown here is derived from an EMBL/GenBank/DDBJ whole genome shotgun (WGS) entry which is preliminary data.</text>
</comment>
<dbReference type="Pfam" id="PF14897">
    <property type="entry name" value="EpsG"/>
    <property type="match status" value="1"/>
</dbReference>
<keyword evidence="1" id="KW-0472">Membrane</keyword>
<feature type="transmembrane region" description="Helical" evidence="1">
    <location>
        <begin position="94"/>
        <end position="113"/>
    </location>
</feature>
<evidence type="ECO:0000313" key="3">
    <source>
        <dbReference type="Proteomes" id="UP001596020"/>
    </source>
</evidence>
<feature type="transmembrane region" description="Helical" evidence="1">
    <location>
        <begin position="325"/>
        <end position="346"/>
    </location>
</feature>
<keyword evidence="1" id="KW-0812">Transmembrane</keyword>
<feature type="transmembrane region" description="Helical" evidence="1">
    <location>
        <begin position="36"/>
        <end position="53"/>
    </location>
</feature>
<sequence>MEIHIEALICYAVFFSLFVLLLFIAQKDKRLSQIPFLGLFILLTLFSGLRYGLGRDFEIYEFMYNNPVHSSSFDFVEPFWQTFIMICRTLGVPFLSWQLLVSGLTIGLCMYSFRRLCGSYWWMALLSFVLIYSGYFESFNIVRQYLSMSVVLASYCLLLDKKYGYWFLCCLLSFALHHSAVVFVVIAPFVLFTSERLEAKSWFLFLIVSFLVGKFFLMPIVDILTQFLPERYSLYTHSDKVYAMSSDSGVYPIFLNLTALFFLYLRQHIQTSNVLYRQSIDYYLTAIIFYNLFINFEIAARLFYYPFMFTFILFPLSFKYSRTKWVSWALSAILCVFSVFMVKNLGNIEEPYSKYRTIFDTVIYK</sequence>
<dbReference type="Proteomes" id="UP001596020">
    <property type="component" value="Unassembled WGS sequence"/>
</dbReference>
<dbReference type="InterPro" id="IPR049458">
    <property type="entry name" value="EpsG-like"/>
</dbReference>
<keyword evidence="1" id="KW-1133">Transmembrane helix</keyword>
<feature type="transmembrane region" description="Helical" evidence="1">
    <location>
        <begin position="286"/>
        <end position="305"/>
    </location>
</feature>
<evidence type="ECO:0000313" key="2">
    <source>
        <dbReference type="EMBL" id="MFC4665977.1"/>
    </source>
</evidence>
<reference evidence="3" key="1">
    <citation type="journal article" date="2019" name="Int. J. Syst. Evol. Microbiol.">
        <title>The Global Catalogue of Microorganisms (GCM) 10K type strain sequencing project: providing services to taxonomists for standard genome sequencing and annotation.</title>
        <authorList>
            <consortium name="The Broad Institute Genomics Platform"/>
            <consortium name="The Broad Institute Genome Sequencing Center for Infectious Disease"/>
            <person name="Wu L."/>
            <person name="Ma J."/>
        </authorList>
    </citation>
    <scope>NUCLEOTIDE SEQUENCE [LARGE SCALE GENOMIC DNA]</scope>
    <source>
        <strain evidence="3">CGMCC 4.7357</strain>
    </source>
</reference>
<feature type="transmembrane region" description="Helical" evidence="1">
    <location>
        <begin position="6"/>
        <end position="24"/>
    </location>
</feature>
<dbReference type="EMBL" id="JBHSGO010000161">
    <property type="protein sequence ID" value="MFC4665977.1"/>
    <property type="molecule type" value="Genomic_DNA"/>
</dbReference>
<accession>A0ABV9K7E3</accession>
<feature type="transmembrane region" description="Helical" evidence="1">
    <location>
        <begin position="248"/>
        <end position="265"/>
    </location>
</feature>
<feature type="transmembrane region" description="Helical" evidence="1">
    <location>
        <begin position="163"/>
        <end position="191"/>
    </location>
</feature>